<dbReference type="AlphaFoldDB" id="A0AAV1N5B0"/>
<evidence type="ECO:0000256" key="15">
    <source>
        <dbReference type="ARBA" id="ARBA00029917"/>
    </source>
</evidence>
<evidence type="ECO:0000256" key="1">
    <source>
        <dbReference type="ARBA" id="ARBA00004105"/>
    </source>
</evidence>
<evidence type="ECO:0000256" key="18">
    <source>
        <dbReference type="ARBA" id="ARBA00031823"/>
    </source>
</evidence>
<keyword evidence="14" id="KW-0966">Cell projection</keyword>
<keyword evidence="8" id="KW-0130">Cell adhesion</keyword>
<comment type="caution">
    <text evidence="21">Lacks conserved residue(s) required for the propagation of feature annotation.</text>
</comment>
<evidence type="ECO:0000256" key="19">
    <source>
        <dbReference type="ARBA" id="ARBA00032514"/>
    </source>
</evidence>
<evidence type="ECO:0000256" key="8">
    <source>
        <dbReference type="ARBA" id="ARBA00022889"/>
    </source>
</evidence>
<dbReference type="InterPro" id="IPR043210">
    <property type="entry name" value="CD44_antigen-like"/>
</dbReference>
<dbReference type="SMART" id="SM00445">
    <property type="entry name" value="LINK"/>
    <property type="match status" value="1"/>
</dbReference>
<keyword evidence="10 23" id="KW-0472">Membrane</keyword>
<evidence type="ECO:0000256" key="6">
    <source>
        <dbReference type="ARBA" id="ARBA00022692"/>
    </source>
</evidence>
<evidence type="ECO:0000256" key="4">
    <source>
        <dbReference type="ARBA" id="ARBA00022475"/>
    </source>
</evidence>
<sequence length="372" mass="40141">MARFVIFTQFLFVSFAVFSLASDSSLLKAVPKSQRAAGVFMLIEGGKYSFNHTAARAACLSLNVTIATRTQMERAVQRGLETCKFGWIHEQIVVVPRLTAVKNCGSGKTGVVTWSVSADQTFGVFCFNASDLEETPKTSTTRPQTSSSTTSPPVVPTQTPSTPAAPPLVRSTTSAPSRLSRKLKTTKSPQRVSLTSAFILPVKKTPLTVFSSTSPPLQPLSTRTSTSLSHIITSSSPAVTSFASSTSVPASSFSVTSESVLLQTVNPTKPRFGVVPTAIIILATILLILTAAGALCYYKLSIFPFLSQGHRKDDIETEMWKQSGSEMDLHVKDGAEEEDNEEEEVEEDITDTKYSGDVMLFVNPSIKTFSSE</sequence>
<comment type="caution">
    <text evidence="26">The sequence shown here is derived from an EMBL/GenBank/DDBJ whole genome shotgun (WGS) entry which is preliminary data.</text>
</comment>
<comment type="subcellular location">
    <subcellularLocation>
        <location evidence="2">Cell membrane</location>
        <topology evidence="2">Single-pass type I membrane protein</topology>
    </subcellularLocation>
    <subcellularLocation>
        <location evidence="1">Cell projection</location>
        <location evidence="1">Microvillus</location>
    </subcellularLocation>
</comment>
<dbReference type="PROSITE" id="PS50963">
    <property type="entry name" value="LINK_2"/>
    <property type="match status" value="1"/>
</dbReference>
<evidence type="ECO:0000256" key="16">
    <source>
        <dbReference type="ARBA" id="ARBA00029928"/>
    </source>
</evidence>
<accession>A0AAV1N5B0</accession>
<dbReference type="GO" id="GO:0005886">
    <property type="term" value="C:plasma membrane"/>
    <property type="evidence" value="ECO:0007669"/>
    <property type="project" value="UniProtKB-SubCell"/>
</dbReference>
<feature type="disulfide bond" evidence="21">
    <location>
        <begin position="83"/>
        <end position="104"/>
    </location>
</feature>
<keyword evidence="4" id="KW-1003">Cell membrane</keyword>
<dbReference type="InterPro" id="IPR001231">
    <property type="entry name" value="CD44_antigen"/>
</dbReference>
<reference evidence="26 27" key="1">
    <citation type="submission" date="2024-01" db="EMBL/GenBank/DDBJ databases">
        <authorList>
            <person name="Alioto T."/>
            <person name="Alioto T."/>
            <person name="Gomez Garrido J."/>
        </authorList>
    </citation>
    <scope>NUCLEOTIDE SEQUENCE [LARGE SCALE GENOMIC DNA]</scope>
</reference>
<proteinExistence type="predicted"/>
<feature type="region of interest" description="Disordered" evidence="22">
    <location>
        <begin position="331"/>
        <end position="350"/>
    </location>
</feature>
<name>A0AAV1N5B0_SCOSC</name>
<evidence type="ECO:0000256" key="21">
    <source>
        <dbReference type="PROSITE-ProRule" id="PRU00323"/>
    </source>
</evidence>
<dbReference type="Gene3D" id="3.10.100.10">
    <property type="entry name" value="Mannose-Binding Protein A, subunit A"/>
    <property type="match status" value="1"/>
</dbReference>
<feature type="domain" description="Link" evidence="25">
    <location>
        <begin position="38"/>
        <end position="128"/>
    </location>
</feature>
<feature type="transmembrane region" description="Helical" evidence="23">
    <location>
        <begin position="272"/>
        <end position="298"/>
    </location>
</feature>
<dbReference type="InterPro" id="IPR016187">
    <property type="entry name" value="CTDL_fold"/>
</dbReference>
<keyword evidence="27" id="KW-1185">Reference proteome</keyword>
<evidence type="ECO:0000313" key="27">
    <source>
        <dbReference type="Proteomes" id="UP001314229"/>
    </source>
</evidence>
<dbReference type="PANTHER" id="PTHR10225:SF2">
    <property type="entry name" value="LYMPHATIC VESSEL ENDOTHELIAL HYALURONIC ACID RECEPTOR 1"/>
    <property type="match status" value="1"/>
</dbReference>
<dbReference type="GO" id="GO:0007155">
    <property type="term" value="P:cell adhesion"/>
    <property type="evidence" value="ECO:0007669"/>
    <property type="project" value="UniProtKB-KW"/>
</dbReference>
<dbReference type="PANTHER" id="PTHR10225">
    <property type="entry name" value="HYALURONAN RECEPTOR"/>
    <property type="match status" value="1"/>
</dbReference>
<keyword evidence="12 26" id="KW-0675">Receptor</keyword>
<keyword evidence="7 24" id="KW-0732">Signal</keyword>
<evidence type="ECO:0000256" key="3">
    <source>
        <dbReference type="ARBA" id="ARBA00020474"/>
    </source>
</evidence>
<dbReference type="PRINTS" id="PR00658">
    <property type="entry name" value="CD44"/>
</dbReference>
<evidence type="ECO:0000256" key="23">
    <source>
        <dbReference type="SAM" id="Phobius"/>
    </source>
</evidence>
<protein>
    <recommendedName>
        <fullName evidence="3">CD44 antigen</fullName>
    </recommendedName>
    <alternativeName>
        <fullName evidence="19">GP90 lymphocyte homing/adhesion receptor</fullName>
    </alternativeName>
    <alternativeName>
        <fullName evidence="18">HUTCH-I</fullName>
    </alternativeName>
    <alternativeName>
        <fullName evidence="20">Hermes antigen</fullName>
    </alternativeName>
    <alternativeName>
        <fullName evidence="17">Hyaluronate receptor</fullName>
    </alternativeName>
    <alternativeName>
        <fullName evidence="15">Phagocytic glycoprotein 1</fullName>
    </alternativeName>
    <alternativeName>
        <fullName evidence="16">Phagocytic glycoprotein I</fullName>
    </alternativeName>
</protein>
<keyword evidence="11 21" id="KW-1015">Disulfide bond</keyword>
<evidence type="ECO:0000256" key="11">
    <source>
        <dbReference type="ARBA" id="ARBA00023157"/>
    </source>
</evidence>
<feature type="signal peptide" evidence="24">
    <location>
        <begin position="1"/>
        <end position="21"/>
    </location>
</feature>
<keyword evidence="9 23" id="KW-1133">Transmembrane helix</keyword>
<evidence type="ECO:0000313" key="26">
    <source>
        <dbReference type="EMBL" id="CAK6954561.1"/>
    </source>
</evidence>
<dbReference type="InterPro" id="IPR016186">
    <property type="entry name" value="C-type_lectin-like/link_sf"/>
</dbReference>
<evidence type="ECO:0000256" key="10">
    <source>
        <dbReference type="ARBA" id="ARBA00023136"/>
    </source>
</evidence>
<evidence type="ECO:0000256" key="22">
    <source>
        <dbReference type="SAM" id="MobiDB-lite"/>
    </source>
</evidence>
<evidence type="ECO:0000256" key="12">
    <source>
        <dbReference type="ARBA" id="ARBA00023170"/>
    </source>
</evidence>
<evidence type="ECO:0000256" key="13">
    <source>
        <dbReference type="ARBA" id="ARBA00023180"/>
    </source>
</evidence>
<evidence type="ECO:0000256" key="5">
    <source>
        <dbReference type="ARBA" id="ARBA00022553"/>
    </source>
</evidence>
<evidence type="ECO:0000256" key="9">
    <source>
        <dbReference type="ARBA" id="ARBA00022989"/>
    </source>
</evidence>
<dbReference type="GO" id="GO:0005540">
    <property type="term" value="F:hyaluronic acid binding"/>
    <property type="evidence" value="ECO:0007669"/>
    <property type="project" value="InterPro"/>
</dbReference>
<dbReference type="Pfam" id="PF00193">
    <property type="entry name" value="Xlink"/>
    <property type="match status" value="1"/>
</dbReference>
<keyword evidence="6 23" id="KW-0812">Transmembrane</keyword>
<evidence type="ECO:0000256" key="24">
    <source>
        <dbReference type="SAM" id="SignalP"/>
    </source>
</evidence>
<evidence type="ECO:0000259" key="25">
    <source>
        <dbReference type="PROSITE" id="PS50963"/>
    </source>
</evidence>
<dbReference type="PROSITE" id="PS01241">
    <property type="entry name" value="LINK_1"/>
    <property type="match status" value="1"/>
</dbReference>
<dbReference type="SUPFAM" id="SSF56436">
    <property type="entry name" value="C-type lectin-like"/>
    <property type="match status" value="1"/>
</dbReference>
<feature type="region of interest" description="Disordered" evidence="22">
    <location>
        <begin position="134"/>
        <end position="188"/>
    </location>
</feature>
<evidence type="ECO:0000256" key="14">
    <source>
        <dbReference type="ARBA" id="ARBA00023273"/>
    </source>
</evidence>
<evidence type="ECO:0000256" key="7">
    <source>
        <dbReference type="ARBA" id="ARBA00022729"/>
    </source>
</evidence>
<dbReference type="Proteomes" id="UP001314229">
    <property type="component" value="Unassembled WGS sequence"/>
</dbReference>
<evidence type="ECO:0000256" key="20">
    <source>
        <dbReference type="ARBA" id="ARBA00032917"/>
    </source>
</evidence>
<feature type="compositionally biased region" description="Acidic residues" evidence="22">
    <location>
        <begin position="335"/>
        <end position="349"/>
    </location>
</feature>
<dbReference type="InterPro" id="IPR000538">
    <property type="entry name" value="Link_dom"/>
</dbReference>
<evidence type="ECO:0000256" key="2">
    <source>
        <dbReference type="ARBA" id="ARBA00004251"/>
    </source>
</evidence>
<keyword evidence="5" id="KW-0597">Phosphoprotein</keyword>
<feature type="chain" id="PRO_5043965294" description="CD44 antigen" evidence="24">
    <location>
        <begin position="22"/>
        <end position="372"/>
    </location>
</feature>
<evidence type="ECO:0000256" key="17">
    <source>
        <dbReference type="ARBA" id="ARBA00031179"/>
    </source>
</evidence>
<dbReference type="GO" id="GO:0004888">
    <property type="term" value="F:transmembrane signaling receptor activity"/>
    <property type="evidence" value="ECO:0007669"/>
    <property type="project" value="TreeGrafter"/>
</dbReference>
<dbReference type="GO" id="GO:0005902">
    <property type="term" value="C:microvillus"/>
    <property type="evidence" value="ECO:0007669"/>
    <property type="project" value="UniProtKB-SubCell"/>
</dbReference>
<gene>
    <name evidence="26" type="ORF">FSCOSCO3_A022679</name>
</gene>
<organism evidence="26 27">
    <name type="scientific">Scomber scombrus</name>
    <name type="common">Atlantic mackerel</name>
    <name type="synonym">Scomber vernalis</name>
    <dbReference type="NCBI Taxonomy" id="13677"/>
    <lineage>
        <taxon>Eukaryota</taxon>
        <taxon>Metazoa</taxon>
        <taxon>Chordata</taxon>
        <taxon>Craniata</taxon>
        <taxon>Vertebrata</taxon>
        <taxon>Euteleostomi</taxon>
        <taxon>Actinopterygii</taxon>
        <taxon>Neopterygii</taxon>
        <taxon>Teleostei</taxon>
        <taxon>Neoteleostei</taxon>
        <taxon>Acanthomorphata</taxon>
        <taxon>Pelagiaria</taxon>
        <taxon>Scombriformes</taxon>
        <taxon>Scombridae</taxon>
        <taxon>Scomber</taxon>
    </lineage>
</organism>
<keyword evidence="13" id="KW-0325">Glycoprotein</keyword>
<dbReference type="EMBL" id="CAWUFR010000017">
    <property type="protein sequence ID" value="CAK6954561.1"/>
    <property type="molecule type" value="Genomic_DNA"/>
</dbReference>
<feature type="compositionally biased region" description="Low complexity" evidence="22">
    <location>
        <begin position="137"/>
        <end position="162"/>
    </location>
</feature>